<reference evidence="1 2" key="1">
    <citation type="submission" date="2016-04" db="EMBL/GenBank/DDBJ databases">
        <title>Chloroflexus islandicus sp. nov., a thermophilic filamentous anoxygenic phototrophic bacterium from geyser Strokkur (Iceland).</title>
        <authorList>
            <person name="Gaisin V.A."/>
            <person name="Kalashnikov A.M."/>
            <person name="Sukhacheva M.V."/>
            <person name="Grouzdev D.S."/>
            <person name="Ivanov T.M."/>
            <person name="Kuznetsov B."/>
            <person name="Gorlenko V.M."/>
        </authorList>
    </citation>
    <scope>NUCLEOTIDE SEQUENCE [LARGE SCALE GENOMIC DNA]</scope>
    <source>
        <strain evidence="2">isl-2</strain>
    </source>
</reference>
<dbReference type="SUPFAM" id="SSF51905">
    <property type="entry name" value="FAD/NAD(P)-binding domain"/>
    <property type="match status" value="1"/>
</dbReference>
<dbReference type="Proteomes" id="UP000078287">
    <property type="component" value="Unassembled WGS sequence"/>
</dbReference>
<evidence type="ECO:0000313" key="1">
    <source>
        <dbReference type="EMBL" id="OAN47449.1"/>
    </source>
</evidence>
<comment type="caution">
    <text evidence="1">The sequence shown here is derived from an EMBL/GenBank/DDBJ whole genome shotgun (WGS) entry which is preliminary data.</text>
</comment>
<organism evidence="1 2">
    <name type="scientific">Chloroflexus islandicus</name>
    <dbReference type="NCBI Taxonomy" id="1707952"/>
    <lineage>
        <taxon>Bacteria</taxon>
        <taxon>Bacillati</taxon>
        <taxon>Chloroflexota</taxon>
        <taxon>Chloroflexia</taxon>
        <taxon>Chloroflexales</taxon>
        <taxon>Chloroflexineae</taxon>
        <taxon>Chloroflexaceae</taxon>
        <taxon>Chloroflexus</taxon>
    </lineage>
</organism>
<dbReference type="RefSeq" id="WP_066783786.1">
    <property type="nucleotide sequence ID" value="NZ_LWQS01000037.1"/>
</dbReference>
<protein>
    <recommendedName>
        <fullName evidence="3">FAD-dependent oxidoreductase</fullName>
    </recommendedName>
</protein>
<dbReference type="InterPro" id="IPR036188">
    <property type="entry name" value="FAD/NAD-bd_sf"/>
</dbReference>
<keyword evidence="2" id="KW-1185">Reference proteome</keyword>
<accession>A0A178MFD7</accession>
<dbReference type="OrthoDB" id="9789960at2"/>
<evidence type="ECO:0000313" key="2">
    <source>
        <dbReference type="Proteomes" id="UP000078287"/>
    </source>
</evidence>
<gene>
    <name evidence="1" type="ORF">A6A03_10245</name>
</gene>
<evidence type="ECO:0008006" key="3">
    <source>
        <dbReference type="Google" id="ProtNLM"/>
    </source>
</evidence>
<name>A0A178MFD7_9CHLR</name>
<dbReference type="STRING" id="1707952.A6A03_10245"/>
<proteinExistence type="predicted"/>
<dbReference type="AlphaFoldDB" id="A0A178MFD7"/>
<dbReference type="EMBL" id="LWQS01000037">
    <property type="protein sequence ID" value="OAN47449.1"/>
    <property type="molecule type" value="Genomic_DNA"/>
</dbReference>
<sequence length="427" mass="45378">MSARFDFIIVGNTAAEAALAALLANDGHAVLLTGAGGLQPVVRCGNAWHDTLPPQWAGVRDGPYAQIAARLGVYLPVARRDPAWRLHLAQRVIDVPSDPGQWRRLRRALFPAQADAASRFWQAQETAAAAALRLAERFDPLAQLQVLRQQRLTAGDMLRRYGIVDPALRNVVDTILAASGLPASDHCPWPAGSVALLPPAEIVAGDAATLMRLFTDALIRAGGEWRPKQRAVALITTPIRVAGVRLAGGEEAFARAIVLGPAAWRLAARAGVRSSLIATGYLAVERSCLPADTPLYQIVAGSALPVTISLSPAIETDMHRRVTVAMRLSSAEAAQLIHAAPHERRQLRQAFGAVLQAAVATALPSLANGKLAGLTTALLRDPTVPPARLPAAQAGLWLLRPAPWLPPGYDNGSSVVSLYRQLRGLVA</sequence>